<proteinExistence type="predicted"/>
<dbReference type="AlphaFoldDB" id="G9XD98"/>
<accession>G9XD98</accession>
<evidence type="ECO:0000313" key="4">
    <source>
        <dbReference type="EMBL" id="EHL19103.1"/>
    </source>
</evidence>
<dbReference type="Gene3D" id="3.40.50.720">
    <property type="entry name" value="NAD(P)-binding Rossmann-like Domain"/>
    <property type="match status" value="1"/>
</dbReference>
<dbReference type="Pfam" id="PF02080">
    <property type="entry name" value="TrkA_C"/>
    <property type="match status" value="1"/>
</dbReference>
<reference evidence="3 6" key="1">
    <citation type="submission" date="2011-08" db="EMBL/GenBank/DDBJ databases">
        <title>The Genome Sequence of Eubacteriaceae bacterium ACC19a.</title>
        <authorList>
            <consortium name="The Broad Institute Genome Sequencing Platform"/>
            <person name="Earl A."/>
            <person name="Ward D."/>
            <person name="Feldgarden M."/>
            <person name="Gevers D."/>
            <person name="Sizova M."/>
            <person name="Hazen A."/>
            <person name="Epstein S."/>
            <person name="Young S.K."/>
            <person name="Zeng Q."/>
            <person name="Gargeya S."/>
            <person name="Fitzgerald M."/>
            <person name="Haas B."/>
            <person name="Abouelleil A."/>
            <person name="Alvarado L."/>
            <person name="Arachchi H.M."/>
            <person name="Berlin A."/>
            <person name="Brown A."/>
            <person name="Chapman S.B."/>
            <person name="Chen Z."/>
            <person name="Dunbar C."/>
            <person name="Freedman E."/>
            <person name="Gearin G."/>
            <person name="Gellesch M."/>
            <person name="Goldberg J."/>
            <person name="Griggs A."/>
            <person name="Gujja S."/>
            <person name="Heiman D."/>
            <person name="Howarth C."/>
            <person name="Larson L."/>
            <person name="Lui A."/>
            <person name="MacDonald P.J.P."/>
            <person name="Montmayeur A."/>
            <person name="Murphy C."/>
            <person name="Neiman D."/>
            <person name="Pearson M."/>
            <person name="Priest M."/>
            <person name="Roberts A."/>
            <person name="Saif S."/>
            <person name="Shea T."/>
            <person name="Shenoy N."/>
            <person name="Sisk P."/>
            <person name="Stolte C."/>
            <person name="Sykes S."/>
            <person name="Wortman J."/>
            <person name="Nusbaum C."/>
            <person name="Birren B."/>
        </authorList>
    </citation>
    <scope>NUCLEOTIDE SEQUENCE [LARGE SCALE GENOMIC DNA]</scope>
    <source>
        <strain evidence="3 6">ACC19a</strain>
    </source>
</reference>
<dbReference type="EMBL" id="AFZE01000023">
    <property type="protein sequence ID" value="EHL14706.1"/>
    <property type="molecule type" value="Genomic_DNA"/>
</dbReference>
<dbReference type="PATRIC" id="fig|796937.3.peg.1310"/>
<evidence type="ECO:0000259" key="2">
    <source>
        <dbReference type="PROSITE" id="PS51202"/>
    </source>
</evidence>
<feature type="domain" description="RCK C-terminal" evidence="2">
    <location>
        <begin position="134"/>
        <end position="218"/>
    </location>
</feature>
<dbReference type="InterPro" id="IPR003148">
    <property type="entry name" value="RCK_N"/>
</dbReference>
<dbReference type="InterPro" id="IPR050721">
    <property type="entry name" value="Trk_Ktr_HKT_K-transport"/>
</dbReference>
<dbReference type="PROSITE" id="PS51201">
    <property type="entry name" value="RCK_N"/>
    <property type="match status" value="1"/>
</dbReference>
<feature type="domain" description="RCK N-terminal" evidence="1">
    <location>
        <begin position="1"/>
        <end position="118"/>
    </location>
</feature>
<dbReference type="PANTHER" id="PTHR43833">
    <property type="entry name" value="POTASSIUM CHANNEL PROTEIN 2-RELATED-RELATED"/>
    <property type="match status" value="1"/>
</dbReference>
<dbReference type="GO" id="GO:0008324">
    <property type="term" value="F:monoatomic cation transmembrane transporter activity"/>
    <property type="evidence" value="ECO:0007669"/>
    <property type="project" value="InterPro"/>
</dbReference>
<dbReference type="SUPFAM" id="SSF51735">
    <property type="entry name" value="NAD(P)-binding Rossmann-fold domains"/>
    <property type="match status" value="1"/>
</dbReference>
<dbReference type="Gene3D" id="3.30.70.1450">
    <property type="entry name" value="Regulator of K+ conductance, C-terminal domain"/>
    <property type="match status" value="1"/>
</dbReference>
<dbReference type="SUPFAM" id="SSF116726">
    <property type="entry name" value="TrkA C-terminal domain-like"/>
    <property type="match status" value="1"/>
</dbReference>
<comment type="caution">
    <text evidence="4">The sequence shown here is derived from an EMBL/GenBank/DDBJ whole genome shotgun (WGS) entry which is preliminary data.</text>
</comment>
<dbReference type="InterPro" id="IPR036721">
    <property type="entry name" value="RCK_C_sf"/>
</dbReference>
<organism evidence="4 5">
    <name type="scientific">Peptoanaerobacter stomatis</name>
    <dbReference type="NCBI Taxonomy" id="796937"/>
    <lineage>
        <taxon>Bacteria</taxon>
        <taxon>Bacillati</taxon>
        <taxon>Bacillota</taxon>
        <taxon>Clostridia</taxon>
        <taxon>Peptostreptococcales</taxon>
        <taxon>Filifactoraceae</taxon>
        <taxon>Peptoanaerobacter</taxon>
    </lineage>
</organism>
<sequence>MKSFAVIGCGRFGSSVAKTLYKLGYDVLAIDYSEEVTQSIADYVTKAVTVSSFEENVLREIGVANCDVVIVGIGSDIEASVITTLAVKELGVGYILCKAGSEIQEKILYKIGANKVITPEKEMGIKIANNLVSENILDKIDLDPNYTIVEIGIPEIWVGKTLAQLEIRKRYLLNVVATKKDDELNIVPNPNEILEKNTAILLIGKNEDLQKFENSLKN</sequence>
<protein>
    <submittedName>
        <fullName evidence="4">Uncharacterized protein</fullName>
    </submittedName>
</protein>
<evidence type="ECO:0000259" key="1">
    <source>
        <dbReference type="PROSITE" id="PS51201"/>
    </source>
</evidence>
<dbReference type="Proteomes" id="UP000006437">
    <property type="component" value="Unassembled WGS sequence"/>
</dbReference>
<dbReference type="InterPro" id="IPR006037">
    <property type="entry name" value="RCK_C"/>
</dbReference>
<dbReference type="PANTHER" id="PTHR43833:SF7">
    <property type="entry name" value="KTR SYSTEM POTASSIUM UPTAKE PROTEIN C"/>
    <property type="match status" value="1"/>
</dbReference>
<dbReference type="InterPro" id="IPR036291">
    <property type="entry name" value="NAD(P)-bd_dom_sf"/>
</dbReference>
<dbReference type="PROSITE" id="PS51202">
    <property type="entry name" value="RCK_C"/>
    <property type="match status" value="1"/>
</dbReference>
<name>G9XD98_9FIRM</name>
<dbReference type="GO" id="GO:0006813">
    <property type="term" value="P:potassium ion transport"/>
    <property type="evidence" value="ECO:0007669"/>
    <property type="project" value="InterPro"/>
</dbReference>
<reference evidence="4 5" key="2">
    <citation type="submission" date="2011-08" db="EMBL/GenBank/DDBJ databases">
        <title>The Genome Sequence of Eubacteriaceae bacterium CM5.</title>
        <authorList>
            <consortium name="The Broad Institute Genome Sequencing Platform"/>
            <person name="Earl A."/>
            <person name="Ward D."/>
            <person name="Feldgarden M."/>
            <person name="Gevers D."/>
            <person name="Sizova M."/>
            <person name="Hazen A."/>
            <person name="Epstein S."/>
            <person name="Young S.K."/>
            <person name="Zeng Q."/>
            <person name="Gargeya S."/>
            <person name="Fitzgerald M."/>
            <person name="Haas B."/>
            <person name="Abouelleil A."/>
            <person name="Alvarado L."/>
            <person name="Arachchi H.M."/>
            <person name="Berlin A."/>
            <person name="Brown A."/>
            <person name="Chapman S.B."/>
            <person name="Chen Z."/>
            <person name="Dunbar C."/>
            <person name="Freedman E."/>
            <person name="Gearin G."/>
            <person name="Gellesch M."/>
            <person name="Goldberg J."/>
            <person name="Griggs A."/>
            <person name="Gujja S."/>
            <person name="Heiman D."/>
            <person name="Howarth C."/>
            <person name="Larson L."/>
            <person name="Lui A."/>
            <person name="MacDonald P.J.P."/>
            <person name="Montmayeur A."/>
            <person name="Murphy C."/>
            <person name="Neiman D."/>
            <person name="Pearson M."/>
            <person name="Priest M."/>
            <person name="Roberts A."/>
            <person name="Saif S."/>
            <person name="Shea T."/>
            <person name="Shenoy N."/>
            <person name="Sisk P."/>
            <person name="Stolte C."/>
            <person name="Sykes S."/>
            <person name="Wortman J."/>
            <person name="Nusbaum C."/>
            <person name="Birren B."/>
        </authorList>
    </citation>
    <scope>NUCLEOTIDE SEQUENCE [LARGE SCALE GENOMIC DNA]</scope>
    <source>
        <strain evidence="4 5">CM5</strain>
    </source>
</reference>
<evidence type="ECO:0000313" key="6">
    <source>
        <dbReference type="Proteomes" id="UP000006437"/>
    </source>
</evidence>
<accession>G9X113</accession>
<dbReference type="HOGENOM" id="CLU_046525_3_2_9"/>
<dbReference type="Pfam" id="PF02254">
    <property type="entry name" value="TrkA_N"/>
    <property type="match status" value="1"/>
</dbReference>
<gene>
    <name evidence="4" type="ORF">HMPREF9628_00337</name>
    <name evidence="3" type="ORF">HMPREF9629_00255</name>
</gene>
<dbReference type="STRING" id="796937.HMPREF9630_00115"/>
<dbReference type="Proteomes" id="UP000003379">
    <property type="component" value="Unassembled WGS sequence"/>
</dbReference>
<dbReference type="EMBL" id="AFZG01000030">
    <property type="protein sequence ID" value="EHL19103.1"/>
    <property type="molecule type" value="Genomic_DNA"/>
</dbReference>
<evidence type="ECO:0000313" key="3">
    <source>
        <dbReference type="EMBL" id="EHL14706.1"/>
    </source>
</evidence>
<dbReference type="RefSeq" id="WP_009524492.1">
    <property type="nucleotide sequence ID" value="NZ_JBQNBP010000034.1"/>
</dbReference>
<evidence type="ECO:0000313" key="5">
    <source>
        <dbReference type="Proteomes" id="UP000003379"/>
    </source>
</evidence>